<dbReference type="GO" id="GO:0022857">
    <property type="term" value="F:transmembrane transporter activity"/>
    <property type="evidence" value="ECO:0007669"/>
    <property type="project" value="InterPro"/>
</dbReference>
<evidence type="ECO:0000256" key="4">
    <source>
        <dbReference type="ARBA" id="ARBA00022989"/>
    </source>
</evidence>
<proteinExistence type="predicted"/>
<dbReference type="Pfam" id="PF07690">
    <property type="entry name" value="MFS_1"/>
    <property type="match status" value="1"/>
</dbReference>
<evidence type="ECO:0000256" key="3">
    <source>
        <dbReference type="ARBA" id="ARBA00022692"/>
    </source>
</evidence>
<evidence type="ECO:0000256" key="5">
    <source>
        <dbReference type="ARBA" id="ARBA00023136"/>
    </source>
</evidence>
<keyword evidence="4 7" id="KW-1133">Transmembrane helix</keyword>
<sequence length="1132" mass="122478">MSHNTARTSLTARHVSLPHGTGSTNGKTLPHFLLHSTARPSLTSWHLAALFTLLPPLALELGVLPAVAGDVGLVSDKVSKLLWAAGVSRLLAIVPAVVFADMFGRTGALSAASVLTTVAAVAGFSFSYAGLLLSAVFCGLAMAFGIVACLLHVGDVGTEANVGQTLAPFVALQSAVPVIGPALAAFLGQVLGMRGTLAIVAVVSLTTSVLGKNFAPETQEKNTAEMPVEKWSVQFKKAWRDPNVSLLLWTTFVFSSLFYGVVVKVLPTTCTYDCNYLMDPTKLGLGWAGVTLAQALVAPVAGYAGDQIGHAPHILISGFLLNFGMFFVGSATTPAVAIGLGTVCSVGFGIALVSCAAQILSVAPPTSMSKCVGLFLLVVDAGSVLGPMLGNLYNNYDHGPMVAGPKSAHNDGSQTFYTSFEKSELDRNMAKYLEVRSRCVWKNVSVSERMDKGDFTCYQKWLSKEIYNSDDTGAANVFVCDKEVAEKRKEYAEGLYYLDCEEPEDPADPNSDIWRFQRTGLYHSNGGSDWHTVLYNNPANMKEALEADPYLHITASMIAAVSVEGEILDYPPIHNHHTHVYDDHGMPMFPEQFERHGDSGCQESQGGVACLLETFPEGYGVKARPWARQCSGEFLIFDRFRKVMKGGVAAGLLLNKLGGPVMEAMQRAAESTVDLKKSADRVTQMLSVPEYWSLLSKMGGLARGVLDRNVTVGFGVCLQLYQQWLREERDSGNYTRIELESTEIVRQMKLRFSLAGLDRVARFFLDGSFGVLYLIVKHKDETLCEKRRPVVPCFNSPDRMLQNRVGRALCFLIDQVVGHVNVSATQEITGRLARFSNVLEDGDTVMAAGFDVKEMYVRLKPSVVLTAVEYVVQLAMRGQRGVLVKTRGRRGVNWYTAGTPRRVAVQMTAAQILAGVRFILENGYLFVAGCLVRQVCGIGIGGGASPGLAQCVCVYGEMEWTKTLGADNRLSVEQTSEGLSWVFCGMQLTVGVGGVDTRMTMKNVLAGVTAGEQLLFFPFVAFHSECGHVQKMASTLNALYRVERHCSNDGLKAAAVVDVLRELRMLNMTASHLDVPGSWELPSLLGTKRSLLRGKMTTSSASCSSSLNQDSPGQYGATKVAAMFSPLILWVT</sequence>
<comment type="subcellular location">
    <subcellularLocation>
        <location evidence="1">Cell membrane</location>
        <topology evidence="1">Multi-pass membrane protein</topology>
    </subcellularLocation>
</comment>
<feature type="transmembrane region" description="Helical" evidence="7">
    <location>
        <begin position="47"/>
        <end position="69"/>
    </location>
</feature>
<keyword evidence="3 7" id="KW-0812">Transmembrane</keyword>
<keyword evidence="2" id="KW-1003">Cell membrane</keyword>
<keyword evidence="9" id="KW-1185">Reference proteome</keyword>
<dbReference type="PANTHER" id="PTHR43124">
    <property type="entry name" value="PURINE EFFLUX PUMP PBUE"/>
    <property type="match status" value="1"/>
</dbReference>
<feature type="transmembrane region" description="Helical" evidence="7">
    <location>
        <begin position="246"/>
        <end position="266"/>
    </location>
</feature>
<feature type="transmembrane region" description="Helical" evidence="7">
    <location>
        <begin position="132"/>
        <end position="154"/>
    </location>
</feature>
<dbReference type="InterPro" id="IPR036259">
    <property type="entry name" value="MFS_trans_sf"/>
</dbReference>
<accession>A0AAE0L1R2</accession>
<reference evidence="8 9" key="1">
    <citation type="journal article" date="2015" name="Genome Biol. Evol.">
        <title>Comparative Genomics of a Bacterivorous Green Alga Reveals Evolutionary Causalities and Consequences of Phago-Mixotrophic Mode of Nutrition.</title>
        <authorList>
            <person name="Burns J.A."/>
            <person name="Paasch A."/>
            <person name="Narechania A."/>
            <person name="Kim E."/>
        </authorList>
    </citation>
    <scope>NUCLEOTIDE SEQUENCE [LARGE SCALE GENOMIC DNA]</scope>
    <source>
        <strain evidence="8 9">PLY_AMNH</strain>
    </source>
</reference>
<evidence type="ECO:0000256" key="6">
    <source>
        <dbReference type="SAM" id="MobiDB-lite"/>
    </source>
</evidence>
<feature type="region of interest" description="Disordered" evidence="6">
    <location>
        <begin position="1"/>
        <end position="22"/>
    </location>
</feature>
<evidence type="ECO:0000313" key="9">
    <source>
        <dbReference type="Proteomes" id="UP001190700"/>
    </source>
</evidence>
<dbReference type="Gene3D" id="1.20.1250.20">
    <property type="entry name" value="MFS general substrate transporter like domains"/>
    <property type="match status" value="1"/>
</dbReference>
<comment type="caution">
    <text evidence="8">The sequence shown here is derived from an EMBL/GenBank/DDBJ whole genome shotgun (WGS) entry which is preliminary data.</text>
</comment>
<organism evidence="8 9">
    <name type="scientific">Cymbomonas tetramitiformis</name>
    <dbReference type="NCBI Taxonomy" id="36881"/>
    <lineage>
        <taxon>Eukaryota</taxon>
        <taxon>Viridiplantae</taxon>
        <taxon>Chlorophyta</taxon>
        <taxon>Pyramimonadophyceae</taxon>
        <taxon>Pyramimonadales</taxon>
        <taxon>Pyramimonadaceae</taxon>
        <taxon>Cymbomonas</taxon>
    </lineage>
</organism>
<dbReference type="PANTHER" id="PTHR43124:SF3">
    <property type="entry name" value="CHLORAMPHENICOL EFFLUX PUMP RV0191"/>
    <property type="match status" value="1"/>
</dbReference>
<protein>
    <submittedName>
        <fullName evidence="8">Uncharacterized protein</fullName>
    </submittedName>
</protein>
<feature type="compositionally biased region" description="Polar residues" evidence="6">
    <location>
        <begin position="1"/>
        <end position="11"/>
    </location>
</feature>
<dbReference type="SUPFAM" id="SSF103473">
    <property type="entry name" value="MFS general substrate transporter"/>
    <property type="match status" value="1"/>
</dbReference>
<dbReference type="AlphaFoldDB" id="A0AAE0L1R2"/>
<dbReference type="GO" id="GO:0005886">
    <property type="term" value="C:plasma membrane"/>
    <property type="evidence" value="ECO:0007669"/>
    <property type="project" value="UniProtKB-SubCell"/>
</dbReference>
<evidence type="ECO:0000256" key="1">
    <source>
        <dbReference type="ARBA" id="ARBA00004651"/>
    </source>
</evidence>
<evidence type="ECO:0000256" key="7">
    <source>
        <dbReference type="SAM" id="Phobius"/>
    </source>
</evidence>
<feature type="transmembrane region" description="Helical" evidence="7">
    <location>
        <begin position="335"/>
        <end position="360"/>
    </location>
</feature>
<keyword evidence="5 7" id="KW-0472">Membrane</keyword>
<feature type="transmembrane region" description="Helical" evidence="7">
    <location>
        <begin position="81"/>
        <end position="100"/>
    </location>
</feature>
<dbReference type="InterPro" id="IPR011701">
    <property type="entry name" value="MFS"/>
</dbReference>
<name>A0AAE0L1R2_9CHLO</name>
<dbReference type="EMBL" id="LGRX02011728">
    <property type="protein sequence ID" value="KAK3268594.1"/>
    <property type="molecule type" value="Genomic_DNA"/>
</dbReference>
<feature type="transmembrane region" description="Helical" evidence="7">
    <location>
        <begin position="166"/>
        <end position="187"/>
    </location>
</feature>
<gene>
    <name evidence="8" type="ORF">CYMTET_22910</name>
</gene>
<evidence type="ECO:0000313" key="8">
    <source>
        <dbReference type="EMBL" id="KAK3268594.1"/>
    </source>
</evidence>
<evidence type="ECO:0000256" key="2">
    <source>
        <dbReference type="ARBA" id="ARBA00022475"/>
    </source>
</evidence>
<dbReference type="InterPro" id="IPR050189">
    <property type="entry name" value="MFS_Efflux_Transporters"/>
</dbReference>
<feature type="transmembrane region" description="Helical" evidence="7">
    <location>
        <begin position="311"/>
        <end position="329"/>
    </location>
</feature>
<feature type="transmembrane region" description="Helical" evidence="7">
    <location>
        <begin position="107"/>
        <end position="126"/>
    </location>
</feature>
<feature type="transmembrane region" description="Helical" evidence="7">
    <location>
        <begin position="286"/>
        <end position="304"/>
    </location>
</feature>
<dbReference type="Proteomes" id="UP001190700">
    <property type="component" value="Unassembled WGS sequence"/>
</dbReference>